<feature type="transmembrane region" description="Helical" evidence="1">
    <location>
        <begin position="384"/>
        <end position="406"/>
    </location>
</feature>
<keyword evidence="3" id="KW-0808">Transferase</keyword>
<evidence type="ECO:0000313" key="4">
    <source>
        <dbReference type="Proteomes" id="UP000006640"/>
    </source>
</evidence>
<feature type="transmembrane region" description="Helical" evidence="1">
    <location>
        <begin position="352"/>
        <end position="372"/>
    </location>
</feature>
<evidence type="ECO:0000259" key="2">
    <source>
        <dbReference type="Pfam" id="PF01757"/>
    </source>
</evidence>
<feature type="transmembrane region" description="Helical" evidence="1">
    <location>
        <begin position="73"/>
        <end position="90"/>
    </location>
</feature>
<feature type="transmembrane region" description="Helical" evidence="1">
    <location>
        <begin position="111"/>
        <end position="130"/>
    </location>
</feature>
<dbReference type="PANTHER" id="PTHR23028">
    <property type="entry name" value="ACETYLTRANSFERASE"/>
    <property type="match status" value="1"/>
</dbReference>
<organism evidence="3 4">
    <name type="scientific">Thermobispora bispora (strain ATCC 19993 / DSM 43833 / CBS 139.67 / JCM 10125 / KCTC 9307 / NBRC 14880 / R51)</name>
    <dbReference type="NCBI Taxonomy" id="469371"/>
    <lineage>
        <taxon>Bacteria</taxon>
        <taxon>Bacillati</taxon>
        <taxon>Actinomycetota</taxon>
        <taxon>Actinomycetes</taxon>
        <taxon>Streptosporangiales</taxon>
        <taxon>Streptosporangiaceae</taxon>
        <taxon>Thermobispora</taxon>
    </lineage>
</organism>
<dbReference type="InterPro" id="IPR050879">
    <property type="entry name" value="Acyltransferase_3"/>
</dbReference>
<sequence length="434" mass="47639">MPPHAAVPVEVLRPSQSLPPGGVTLPTVTGHLDALDGMRAIAAFAVLAFHVAIESAAGLRDHFFSALLARGDVAVPVFFVLSGLLLYRPYAQATLRGSPPPDTRLYLIKRCLRILPAYWIVVVVAMLLWADEHLGDLKTWAELLLLVQNYEPDPWWYGLGPRGLAQMWSLCVEMAFYLVLPLLAAALAAYARRAGDDVGGRARRLLIGLAGLASISLLWAIFTYYPVYRPNLNMWLPRSMVYFACGMAIAVVLAWAREDPDEDGPARRFIRAANASAGSFLAVAALAYAVAASPLTGTRFTGVDSVWADIAELLLYATIAVGLVAPAALLTSPTEGVARVVERFLSSRVMRYFGRISYGVFLWQFVVLYLWYEFTEQQPWSGNFVGNLIAITAITVLLADLTYRYVEEPARGLVRFFTKRPERSAQTPAGTAAR</sequence>
<dbReference type="Proteomes" id="UP000006640">
    <property type="component" value="Chromosome"/>
</dbReference>
<feature type="transmembrane region" description="Helical" evidence="1">
    <location>
        <begin position="313"/>
        <end position="331"/>
    </location>
</feature>
<dbReference type="GO" id="GO:0016747">
    <property type="term" value="F:acyltransferase activity, transferring groups other than amino-acyl groups"/>
    <property type="evidence" value="ECO:0007669"/>
    <property type="project" value="InterPro"/>
</dbReference>
<dbReference type="KEGG" id="tbi:Tbis_0809"/>
<keyword evidence="1" id="KW-0472">Membrane</keyword>
<feature type="transmembrane region" description="Helical" evidence="1">
    <location>
        <begin position="205"/>
        <end position="227"/>
    </location>
</feature>
<evidence type="ECO:0000256" key="1">
    <source>
        <dbReference type="SAM" id="Phobius"/>
    </source>
</evidence>
<name>D6Y6G1_THEBD</name>
<dbReference type="EMBL" id="CP001874">
    <property type="protein sequence ID" value="ADG87533.1"/>
    <property type="molecule type" value="Genomic_DNA"/>
</dbReference>
<proteinExistence type="predicted"/>
<feature type="transmembrane region" description="Helical" evidence="1">
    <location>
        <begin position="269"/>
        <end position="293"/>
    </location>
</feature>
<dbReference type="OrthoDB" id="5242306at2"/>
<evidence type="ECO:0000313" key="3">
    <source>
        <dbReference type="EMBL" id="ADG87533.1"/>
    </source>
</evidence>
<dbReference type="PANTHER" id="PTHR23028:SF53">
    <property type="entry name" value="ACYL_TRANSF_3 DOMAIN-CONTAINING PROTEIN"/>
    <property type="match status" value="1"/>
</dbReference>
<feature type="transmembrane region" description="Helical" evidence="1">
    <location>
        <begin position="239"/>
        <end position="257"/>
    </location>
</feature>
<dbReference type="STRING" id="469371.Tbis_0809"/>
<dbReference type="AlphaFoldDB" id="D6Y6G1"/>
<protein>
    <submittedName>
        <fullName evidence="3">Acyltransferase 3</fullName>
    </submittedName>
</protein>
<keyword evidence="3" id="KW-0012">Acyltransferase</keyword>
<reference evidence="3 4" key="1">
    <citation type="submission" date="2010-01" db="EMBL/GenBank/DDBJ databases">
        <title>The complete genome of Thermobispora bispora DSM 43833.</title>
        <authorList>
            <consortium name="US DOE Joint Genome Institute (JGI-PGF)"/>
            <person name="Lucas S."/>
            <person name="Copeland A."/>
            <person name="Lapidus A."/>
            <person name="Glavina del Rio T."/>
            <person name="Dalin E."/>
            <person name="Tice H."/>
            <person name="Bruce D."/>
            <person name="Goodwin L."/>
            <person name="Pitluck S."/>
            <person name="Kyrpides N."/>
            <person name="Mavromatis K."/>
            <person name="Ivanova N."/>
            <person name="Mikhailova N."/>
            <person name="Chertkov O."/>
            <person name="Brettin T."/>
            <person name="Detter J.C."/>
            <person name="Han C."/>
            <person name="Larimer F."/>
            <person name="Land M."/>
            <person name="Hauser L."/>
            <person name="Markowitz V."/>
            <person name="Cheng J.-F."/>
            <person name="Hugenholtz P."/>
            <person name="Woyke T."/>
            <person name="Wu D."/>
            <person name="Jando M."/>
            <person name="Schneider S."/>
            <person name="Klenk H.-P."/>
            <person name="Eisen J.A."/>
        </authorList>
    </citation>
    <scope>NUCLEOTIDE SEQUENCE [LARGE SCALE GENOMIC DNA]</scope>
    <source>
        <strain evidence="4">ATCC 19993 / DSM 43833 / CBS 139.67 / JCM 10125 / KCTC 9307 / NBRC 14880 / R51</strain>
    </source>
</reference>
<dbReference type="InterPro" id="IPR002656">
    <property type="entry name" value="Acyl_transf_3_dom"/>
</dbReference>
<accession>D6Y6G1</accession>
<keyword evidence="1" id="KW-0812">Transmembrane</keyword>
<dbReference type="GO" id="GO:0016020">
    <property type="term" value="C:membrane"/>
    <property type="evidence" value="ECO:0007669"/>
    <property type="project" value="TreeGrafter"/>
</dbReference>
<keyword evidence="1" id="KW-1133">Transmembrane helix</keyword>
<feature type="domain" description="Acyltransferase 3" evidence="2">
    <location>
        <begin position="33"/>
        <end position="403"/>
    </location>
</feature>
<keyword evidence="4" id="KW-1185">Reference proteome</keyword>
<dbReference type="RefSeq" id="WP_013131066.1">
    <property type="nucleotide sequence ID" value="NC_014165.1"/>
</dbReference>
<dbReference type="Pfam" id="PF01757">
    <property type="entry name" value="Acyl_transf_3"/>
    <property type="match status" value="1"/>
</dbReference>
<gene>
    <name evidence="3" type="ordered locus">Tbis_0809</name>
</gene>
<dbReference type="GO" id="GO:0009103">
    <property type="term" value="P:lipopolysaccharide biosynthetic process"/>
    <property type="evidence" value="ECO:0007669"/>
    <property type="project" value="TreeGrafter"/>
</dbReference>
<dbReference type="eggNOG" id="COG1835">
    <property type="taxonomic scope" value="Bacteria"/>
</dbReference>
<feature type="transmembrane region" description="Helical" evidence="1">
    <location>
        <begin position="174"/>
        <end position="193"/>
    </location>
</feature>
<dbReference type="HOGENOM" id="CLU_005679_1_3_11"/>